<accession>A0A0A9B9L6</accession>
<dbReference type="AlphaFoldDB" id="A0A0A9B9L6"/>
<dbReference type="EMBL" id="GBRH01239965">
    <property type="protein sequence ID" value="JAD57930.1"/>
    <property type="molecule type" value="Transcribed_RNA"/>
</dbReference>
<name>A0A0A9B9L6_ARUDO</name>
<sequence length="61" mass="7014">MKFRDPSRMVCLIMGCRRMCCVALGFVFAPVCDLKDRFLEFVPGDKCNQIKGLIWVAWPSN</sequence>
<reference evidence="1" key="2">
    <citation type="journal article" date="2015" name="Data Brief">
        <title>Shoot transcriptome of the giant reed, Arundo donax.</title>
        <authorList>
            <person name="Barrero R.A."/>
            <person name="Guerrero F.D."/>
            <person name="Moolhuijzen P."/>
            <person name="Goolsby J.A."/>
            <person name="Tidwell J."/>
            <person name="Bellgard S.E."/>
            <person name="Bellgard M.I."/>
        </authorList>
    </citation>
    <scope>NUCLEOTIDE SEQUENCE</scope>
    <source>
        <tissue evidence="1">Shoot tissue taken approximately 20 cm above the soil surface</tissue>
    </source>
</reference>
<reference evidence="1" key="1">
    <citation type="submission" date="2014-09" db="EMBL/GenBank/DDBJ databases">
        <authorList>
            <person name="Magalhaes I.L.F."/>
            <person name="Oliveira U."/>
            <person name="Santos F.R."/>
            <person name="Vidigal T.H.D.A."/>
            <person name="Brescovit A.D."/>
            <person name="Santos A.J."/>
        </authorList>
    </citation>
    <scope>NUCLEOTIDE SEQUENCE</scope>
    <source>
        <tissue evidence="1">Shoot tissue taken approximately 20 cm above the soil surface</tissue>
    </source>
</reference>
<protein>
    <submittedName>
        <fullName evidence="1">Uncharacterized protein</fullName>
    </submittedName>
</protein>
<evidence type="ECO:0000313" key="1">
    <source>
        <dbReference type="EMBL" id="JAD57930.1"/>
    </source>
</evidence>
<organism evidence="1">
    <name type="scientific">Arundo donax</name>
    <name type="common">Giant reed</name>
    <name type="synonym">Donax arundinaceus</name>
    <dbReference type="NCBI Taxonomy" id="35708"/>
    <lineage>
        <taxon>Eukaryota</taxon>
        <taxon>Viridiplantae</taxon>
        <taxon>Streptophyta</taxon>
        <taxon>Embryophyta</taxon>
        <taxon>Tracheophyta</taxon>
        <taxon>Spermatophyta</taxon>
        <taxon>Magnoliopsida</taxon>
        <taxon>Liliopsida</taxon>
        <taxon>Poales</taxon>
        <taxon>Poaceae</taxon>
        <taxon>PACMAD clade</taxon>
        <taxon>Arundinoideae</taxon>
        <taxon>Arundineae</taxon>
        <taxon>Arundo</taxon>
    </lineage>
</organism>
<proteinExistence type="predicted"/>